<organism evidence="9 10">
    <name type="scientific">Pristionchus entomophagus</name>
    <dbReference type="NCBI Taxonomy" id="358040"/>
    <lineage>
        <taxon>Eukaryota</taxon>
        <taxon>Metazoa</taxon>
        <taxon>Ecdysozoa</taxon>
        <taxon>Nematoda</taxon>
        <taxon>Chromadorea</taxon>
        <taxon>Rhabditida</taxon>
        <taxon>Rhabditina</taxon>
        <taxon>Diplogasteromorpha</taxon>
        <taxon>Diplogasteroidea</taxon>
        <taxon>Neodiplogasteridae</taxon>
        <taxon>Pristionchus</taxon>
    </lineage>
</organism>
<proteinExistence type="inferred from homology"/>
<name>A0AAV5TAH0_9BILA</name>
<accession>A0AAV5TAH0</accession>
<evidence type="ECO:0000256" key="4">
    <source>
        <dbReference type="ARBA" id="ARBA00022729"/>
    </source>
</evidence>
<dbReference type="PROSITE" id="PS00616">
    <property type="entry name" value="HIS_ACID_PHOSPHAT_1"/>
    <property type="match status" value="1"/>
</dbReference>
<feature type="non-terminal residue" evidence="9">
    <location>
        <position position="1"/>
    </location>
</feature>
<evidence type="ECO:0000256" key="2">
    <source>
        <dbReference type="ARBA" id="ARBA00005375"/>
    </source>
</evidence>
<keyword evidence="10" id="KW-1185">Reference proteome</keyword>
<evidence type="ECO:0000256" key="1">
    <source>
        <dbReference type="ARBA" id="ARBA00000032"/>
    </source>
</evidence>
<keyword evidence="4 8" id="KW-0732">Signal</keyword>
<protein>
    <recommendedName>
        <fullName evidence="3">acid phosphatase</fullName>
        <ecNumber evidence="3">3.1.3.2</ecNumber>
    </recommendedName>
</protein>
<dbReference type="InterPro" id="IPR033379">
    <property type="entry name" value="Acid_Pase_AS"/>
</dbReference>
<sequence>RFGLITGFLLVGGVIAIRFPLEDERRENWSKRTAVRSLKDATPPSLELVHVSNIWRHGDRSPTAAMPGEKAPEELWTFGGGGWGELSPIGMKQHYDLGKKLYDRYAADNIFLSETYKAGEIFVHCTDKNRTIVSAMANMAGMYSRPKARVSTDYPDVPAWPTFFVPIPIHTELSGNDHIGDPEAKCPRQDDLWKLVHQTQDYKDANVEFTLKTLEYLMEAIGVDESAITFDNIYQIHDNMLIENIWFPDNFSEWYPYYTDEVKDNVETIYDWGVDLINGIMDDKIVNGVDLTKEIPIIRGGPLLNDVVAKARGVMQCRLQEAHDHSNGCSEADHFYRRLKYHVISGHDTTLGAYLTVLGAKKMVVSGGYPHYSAAILTEFFIDSRNGGTDQVFRVIYHDSDETDFRVITPYVKGCAQDFCPVEVLQKLAADFAPPGGIDELCQQRIAV</sequence>
<evidence type="ECO:0000313" key="9">
    <source>
        <dbReference type="EMBL" id="GMS92561.1"/>
    </source>
</evidence>
<dbReference type="GO" id="GO:0003993">
    <property type="term" value="F:acid phosphatase activity"/>
    <property type="evidence" value="ECO:0007669"/>
    <property type="project" value="UniProtKB-EC"/>
</dbReference>
<dbReference type="PANTHER" id="PTHR11567:SF211">
    <property type="entry name" value="PROSTATIC ACID PHOSPHATASE"/>
    <property type="match status" value="1"/>
</dbReference>
<dbReference type="EC" id="3.1.3.2" evidence="3"/>
<keyword evidence="7" id="KW-0325">Glycoprotein</keyword>
<dbReference type="InterPro" id="IPR050645">
    <property type="entry name" value="Histidine_acid_phosphatase"/>
</dbReference>
<evidence type="ECO:0000313" key="10">
    <source>
        <dbReference type="Proteomes" id="UP001432027"/>
    </source>
</evidence>
<dbReference type="Gene3D" id="3.40.50.1240">
    <property type="entry name" value="Phosphoglycerate mutase-like"/>
    <property type="match status" value="1"/>
</dbReference>
<gene>
    <name evidence="9" type="ORF">PENTCL1PPCAC_14736</name>
</gene>
<keyword evidence="5" id="KW-0378">Hydrolase</keyword>
<dbReference type="InterPro" id="IPR029033">
    <property type="entry name" value="His_PPase_superfam"/>
</dbReference>
<dbReference type="CDD" id="cd07061">
    <property type="entry name" value="HP_HAP_like"/>
    <property type="match status" value="1"/>
</dbReference>
<evidence type="ECO:0000256" key="5">
    <source>
        <dbReference type="ARBA" id="ARBA00022801"/>
    </source>
</evidence>
<evidence type="ECO:0000256" key="3">
    <source>
        <dbReference type="ARBA" id="ARBA00012646"/>
    </source>
</evidence>
<feature type="chain" id="PRO_5043405862" description="acid phosphatase" evidence="8">
    <location>
        <begin position="17"/>
        <end position="448"/>
    </location>
</feature>
<comment type="catalytic activity">
    <reaction evidence="1">
        <text>a phosphate monoester + H2O = an alcohol + phosphate</text>
        <dbReference type="Rhea" id="RHEA:15017"/>
        <dbReference type="ChEBI" id="CHEBI:15377"/>
        <dbReference type="ChEBI" id="CHEBI:30879"/>
        <dbReference type="ChEBI" id="CHEBI:43474"/>
        <dbReference type="ChEBI" id="CHEBI:67140"/>
        <dbReference type="EC" id="3.1.3.2"/>
    </reaction>
</comment>
<dbReference type="PANTHER" id="PTHR11567">
    <property type="entry name" value="ACID PHOSPHATASE-RELATED"/>
    <property type="match status" value="1"/>
</dbReference>
<dbReference type="Pfam" id="PF00328">
    <property type="entry name" value="His_Phos_2"/>
    <property type="match status" value="1"/>
</dbReference>
<evidence type="ECO:0000256" key="8">
    <source>
        <dbReference type="SAM" id="SignalP"/>
    </source>
</evidence>
<dbReference type="SUPFAM" id="SSF53254">
    <property type="entry name" value="Phosphoglycerate mutase-like"/>
    <property type="match status" value="1"/>
</dbReference>
<dbReference type="EMBL" id="BTSX01000004">
    <property type="protein sequence ID" value="GMS92561.1"/>
    <property type="molecule type" value="Genomic_DNA"/>
</dbReference>
<comment type="caution">
    <text evidence="9">The sequence shown here is derived from an EMBL/GenBank/DDBJ whole genome shotgun (WGS) entry which is preliminary data.</text>
</comment>
<dbReference type="InterPro" id="IPR000560">
    <property type="entry name" value="His_Pase_clade-2"/>
</dbReference>
<evidence type="ECO:0000256" key="6">
    <source>
        <dbReference type="ARBA" id="ARBA00023157"/>
    </source>
</evidence>
<dbReference type="AlphaFoldDB" id="A0AAV5TAH0"/>
<comment type="similarity">
    <text evidence="2">Belongs to the histidine acid phosphatase family.</text>
</comment>
<keyword evidence="6" id="KW-1015">Disulfide bond</keyword>
<dbReference type="Proteomes" id="UP001432027">
    <property type="component" value="Unassembled WGS sequence"/>
</dbReference>
<evidence type="ECO:0000256" key="7">
    <source>
        <dbReference type="ARBA" id="ARBA00023180"/>
    </source>
</evidence>
<reference evidence="9" key="1">
    <citation type="submission" date="2023-10" db="EMBL/GenBank/DDBJ databases">
        <title>Genome assembly of Pristionchus species.</title>
        <authorList>
            <person name="Yoshida K."/>
            <person name="Sommer R.J."/>
        </authorList>
    </citation>
    <scope>NUCLEOTIDE SEQUENCE</scope>
    <source>
        <strain evidence="9">RS0144</strain>
    </source>
</reference>
<feature type="signal peptide" evidence="8">
    <location>
        <begin position="1"/>
        <end position="16"/>
    </location>
</feature>